<dbReference type="Proteomes" id="UP000004605">
    <property type="component" value="Unassembled WGS sequence"/>
</dbReference>
<sequence>KQEAAGIKFQQQVQQEKNQMDRYVTAIDSISKTPGILDVEGLFDELEGDKKKLQSLGWKMQEFSCSGFFCNIKFSKIDGAFFEYVDIVKKGQVHTPMFNENELVFENLPYEYIEKTNDTPFKYQSCTDAISSMYEFKSIFNNRIINDLTVSEPVPVFNFNKVYDWADMKDLKYIDASVKFDNVITINLLNDFYTEEEVYFNFFSAKENSFDLGLKIYCM</sequence>
<dbReference type="OrthoDB" id="5917712at2"/>
<protein>
    <submittedName>
        <fullName evidence="1">Toxin coregulated pilus biosynthesis protein TcpD</fullName>
    </submittedName>
</protein>
<comment type="caution">
    <text evidence="1">The sequence shown here is derived from an EMBL/GenBank/DDBJ whole genome shotgun (WGS) entry which is preliminary data.</text>
</comment>
<keyword evidence="2" id="KW-1185">Reference proteome</keyword>
<gene>
    <name evidence="1" type="ORF">VII00023_05362</name>
</gene>
<reference evidence="1 2" key="1">
    <citation type="journal article" date="2012" name="Int. J. Syst. Evol. Microbiol.">
        <title>Vibrio caribbeanicus sp. nov., isolated from the marine sponge Scleritoderma cyanea.</title>
        <authorList>
            <person name="Hoffmann M."/>
            <person name="Monday S.R."/>
            <person name="Allard M.W."/>
            <person name="Strain E.A."/>
            <person name="Whittaker P."/>
            <person name="Naum M."/>
            <person name="McCarthy P.J."/>
            <person name="Lopez J.V."/>
            <person name="Fischer M."/>
            <person name="Brown E.W."/>
        </authorList>
    </citation>
    <scope>NUCLEOTIDE SEQUENCE [LARGE SCALE GENOMIC DNA]</scope>
    <source>
        <strain evidence="1 2">ATCC 700023</strain>
    </source>
</reference>
<organism evidence="1 2">
    <name type="scientific">Vibrio ichthyoenteri ATCC 700023</name>
    <dbReference type="NCBI Taxonomy" id="870968"/>
    <lineage>
        <taxon>Bacteria</taxon>
        <taxon>Pseudomonadati</taxon>
        <taxon>Pseudomonadota</taxon>
        <taxon>Gammaproteobacteria</taxon>
        <taxon>Vibrionales</taxon>
        <taxon>Vibrionaceae</taxon>
        <taxon>Vibrio</taxon>
    </lineage>
</organism>
<evidence type="ECO:0000313" key="2">
    <source>
        <dbReference type="Proteomes" id="UP000004605"/>
    </source>
</evidence>
<name>F9S6Z9_9VIBR</name>
<feature type="non-terminal residue" evidence="1">
    <location>
        <position position="1"/>
    </location>
</feature>
<dbReference type="RefSeq" id="WP_006714260.1">
    <property type="nucleotide sequence ID" value="NZ_AFWF01000282.1"/>
</dbReference>
<evidence type="ECO:0000313" key="1">
    <source>
        <dbReference type="EMBL" id="EGU32065.1"/>
    </source>
</evidence>
<dbReference type="AlphaFoldDB" id="F9S6Z9"/>
<accession>F9S6Z9</accession>
<proteinExistence type="predicted"/>
<dbReference type="EMBL" id="AFWF01000282">
    <property type="protein sequence ID" value="EGU32065.1"/>
    <property type="molecule type" value="Genomic_DNA"/>
</dbReference>